<dbReference type="InterPro" id="IPR015500">
    <property type="entry name" value="Peptidase_S8_subtilisin-rel"/>
</dbReference>
<dbReference type="AlphaFoldDB" id="A0A6P8AN57"/>
<dbReference type="PRINTS" id="PR00723">
    <property type="entry name" value="SUBTILISIN"/>
</dbReference>
<feature type="active site" description="Charge relay system" evidence="6 7">
    <location>
        <position position="546"/>
    </location>
</feature>
<dbReference type="PANTHER" id="PTHR43806">
    <property type="entry name" value="PEPTIDASE S8"/>
    <property type="match status" value="1"/>
</dbReference>
<reference evidence="12" key="2">
    <citation type="submission" date="2019-10" db="EMBL/GenBank/DDBJ databases">
        <authorList>
            <consortium name="NCBI Genome Project"/>
        </authorList>
    </citation>
    <scope>NUCLEOTIDE SEQUENCE</scope>
    <source>
        <strain evidence="12">NI907</strain>
    </source>
</reference>
<proteinExistence type="inferred from homology"/>
<dbReference type="KEGG" id="pgri:PgNI_11866"/>
<evidence type="ECO:0000256" key="1">
    <source>
        <dbReference type="ARBA" id="ARBA00011073"/>
    </source>
</evidence>
<feature type="active site" description="Charge relay system" evidence="6 7">
    <location>
        <position position="211"/>
    </location>
</feature>
<feature type="signal peptide" evidence="8">
    <location>
        <begin position="1"/>
        <end position="21"/>
    </location>
</feature>
<evidence type="ECO:0000259" key="9">
    <source>
        <dbReference type="Pfam" id="PF00082"/>
    </source>
</evidence>
<keyword evidence="2 7" id="KW-0645">Protease</keyword>
<dbReference type="GO" id="GO:0016020">
    <property type="term" value="C:membrane"/>
    <property type="evidence" value="ECO:0007669"/>
    <property type="project" value="InterPro"/>
</dbReference>
<evidence type="ECO:0000256" key="7">
    <source>
        <dbReference type="PROSITE-ProRule" id="PRU01240"/>
    </source>
</evidence>
<dbReference type="GO" id="GO:0004252">
    <property type="term" value="F:serine-type endopeptidase activity"/>
    <property type="evidence" value="ECO:0007669"/>
    <property type="project" value="UniProtKB-UniRule"/>
</dbReference>
<name>A0A6P8AN57_PYRGI</name>
<reference evidence="11 12" key="1">
    <citation type="journal article" date="2019" name="Mol. Biol. Evol.">
        <title>Blast fungal genomes show frequent chromosomal changes, gene gains and losses, and effector gene turnover.</title>
        <authorList>
            <person name="Gomez Luciano L.B."/>
            <person name="Jason Tsai I."/>
            <person name="Chuma I."/>
            <person name="Tosa Y."/>
            <person name="Chen Y.H."/>
            <person name="Li J.Y."/>
            <person name="Li M.Y."/>
            <person name="Jade Lu M.Y."/>
            <person name="Nakayashiki H."/>
            <person name="Li W.H."/>
        </authorList>
    </citation>
    <scope>NUCLEOTIDE SEQUENCE [LARGE SCALE GENOMIC DNA]</scope>
    <source>
        <strain evidence="11 12">NI907</strain>
    </source>
</reference>
<dbReference type="Pfam" id="PF00082">
    <property type="entry name" value="Peptidase_S8"/>
    <property type="match status" value="1"/>
</dbReference>
<feature type="active site" description="Charge relay system" evidence="6 7">
    <location>
        <position position="176"/>
    </location>
</feature>
<feature type="chain" id="PRO_5027699748" description="Peptidase S8/S53 domain-containing protein" evidence="8">
    <location>
        <begin position="22"/>
        <end position="911"/>
    </location>
</feature>
<keyword evidence="3 8" id="KW-0732">Signal</keyword>
<comment type="similarity">
    <text evidence="1 7">Belongs to the peptidase S8 family.</text>
</comment>
<sequence length="911" mass="96415">MSLLKSTSLVLVGLLASLSTAKDTSAYSDAFIVESEVGNNVAGQSKFLSEVANRVSQLGTSCQASPRRTFNSPHFTGASFDLKCDSSLEQTQVLNAIQQTAGISKAWPVGFVRHQMALPGQGARAWAGSKRDVALDSSGTAKGSSVDTFSTHKMSNVDRLHNMNITGAGVKIAVLDGGFDTSVHGLSETKITYSVDITGEFPDANDNCLDHGTHVLGIVGAKSADNLYNVSGVAPDATFELYRIQKCENSFATTDDLIAGFTAAAERSVDIITCSYAGTGTFSEEPWSLAASRVAASGIYVSVPSGNDGPGPFSGGVPAVAPMVSGAGSVDNVVQPCLSTEGSFTVNGQTKSFSFTPGGQTNFPDTPLTVWAPQKKPVYGRPANCSVITENPPKDVANTITLVFGNECLVDSDGINIGHSPKYNLSYFIYYEENAPEGQKERCPTWTASSYNQTKGSLAATFSFAAEVLAELAKGNQVTVKIPSNPVANLSLTYQGSSSGGSVSYFSSWGPTWEGRTMPTYTAPGQDILSTLPKRMGSWGVMGGTSMATPYAAGVAALVKQQYPKLSNSQIQSILATTAQPVKFNDRQKTAYSGAIKDFYAPVIQQGGGLIDAYAASQTKTHLNVTNLSFNDTANRVPSTTVEISNTGTQELTYTLYHVGAASGYFLNTTGGAQYNLTGATGLAVYADMKIQPSSLTIAPGKTATVSVSVAADPKLPDGVSFFGGYIAINATGNGKQVDHLTLPYTGFGGNLVDLPMLNKNTESTYSGSYNLNTGIVKPDEAGRVYTCDYQPTADAPCNFADGLFPGMWATLVTGASRNMTISLINHKTGSTALLNDWDMDSSGMWGKANYWYWDGSDLNTTYVPAGDYFWRVKVLRLNGDVADAKAWDSLDLDTSYFTLKYTANSTLPKL</sequence>
<evidence type="ECO:0000256" key="3">
    <source>
        <dbReference type="ARBA" id="ARBA00022729"/>
    </source>
</evidence>
<evidence type="ECO:0000256" key="8">
    <source>
        <dbReference type="SAM" id="SignalP"/>
    </source>
</evidence>
<dbReference type="Gene3D" id="3.40.50.200">
    <property type="entry name" value="Peptidase S8/S53 domain"/>
    <property type="match status" value="2"/>
</dbReference>
<dbReference type="Pfam" id="PF06280">
    <property type="entry name" value="fn3_5"/>
    <property type="match status" value="1"/>
</dbReference>
<reference evidence="12" key="3">
    <citation type="submission" date="2025-08" db="UniProtKB">
        <authorList>
            <consortium name="RefSeq"/>
        </authorList>
    </citation>
    <scope>IDENTIFICATION</scope>
    <source>
        <strain evidence="12">NI907</strain>
    </source>
</reference>
<dbReference type="InterPro" id="IPR050131">
    <property type="entry name" value="Peptidase_S8_subtilisin-like"/>
</dbReference>
<dbReference type="InterPro" id="IPR000209">
    <property type="entry name" value="Peptidase_S8/S53_dom"/>
</dbReference>
<evidence type="ECO:0000256" key="5">
    <source>
        <dbReference type="ARBA" id="ARBA00022825"/>
    </source>
</evidence>
<dbReference type="GO" id="GO:0006508">
    <property type="term" value="P:proteolysis"/>
    <property type="evidence" value="ECO:0007669"/>
    <property type="project" value="UniProtKB-KW"/>
</dbReference>
<feature type="domain" description="Peptidase S8/S53" evidence="9">
    <location>
        <begin position="167"/>
        <end position="582"/>
    </location>
</feature>
<protein>
    <recommendedName>
        <fullName evidence="13">Peptidase S8/S53 domain-containing protein</fullName>
    </recommendedName>
</protein>
<dbReference type="Proteomes" id="UP000515153">
    <property type="component" value="Chromosome V"/>
</dbReference>
<organism evidence="11 12">
    <name type="scientific">Pyricularia grisea</name>
    <name type="common">Crabgrass-specific blast fungus</name>
    <name type="synonym">Magnaporthe grisea</name>
    <dbReference type="NCBI Taxonomy" id="148305"/>
    <lineage>
        <taxon>Eukaryota</taxon>
        <taxon>Fungi</taxon>
        <taxon>Dikarya</taxon>
        <taxon>Ascomycota</taxon>
        <taxon>Pezizomycotina</taxon>
        <taxon>Sordariomycetes</taxon>
        <taxon>Sordariomycetidae</taxon>
        <taxon>Magnaporthales</taxon>
        <taxon>Pyriculariaceae</taxon>
        <taxon>Pyricularia</taxon>
    </lineage>
</organism>
<gene>
    <name evidence="12" type="ORF">PgNI_11866</name>
</gene>
<dbReference type="GeneID" id="41966730"/>
<evidence type="ECO:0000259" key="10">
    <source>
        <dbReference type="Pfam" id="PF06280"/>
    </source>
</evidence>
<dbReference type="Gene3D" id="2.60.40.1710">
    <property type="entry name" value="Subtilisin-like superfamily"/>
    <property type="match status" value="1"/>
</dbReference>
<evidence type="ECO:0000256" key="4">
    <source>
        <dbReference type="ARBA" id="ARBA00022801"/>
    </source>
</evidence>
<feature type="domain" description="C5a peptidase/Subtilisin-like protease SBT2-like Fn3-like" evidence="10">
    <location>
        <begin position="629"/>
        <end position="746"/>
    </location>
</feature>
<dbReference type="InterPro" id="IPR010435">
    <property type="entry name" value="C5a/SBT2-like_Fn3"/>
</dbReference>
<dbReference type="SUPFAM" id="SSF52743">
    <property type="entry name" value="Subtilisin-like"/>
    <property type="match status" value="1"/>
</dbReference>
<evidence type="ECO:0000313" key="11">
    <source>
        <dbReference type="Proteomes" id="UP000515153"/>
    </source>
</evidence>
<dbReference type="PROSITE" id="PS00138">
    <property type="entry name" value="SUBTILASE_SER"/>
    <property type="match status" value="1"/>
</dbReference>
<dbReference type="PROSITE" id="PS51892">
    <property type="entry name" value="SUBTILASE"/>
    <property type="match status" value="1"/>
</dbReference>
<evidence type="ECO:0000313" key="12">
    <source>
        <dbReference type="RefSeq" id="XP_030976345.1"/>
    </source>
</evidence>
<keyword evidence="5 7" id="KW-0720">Serine protease</keyword>
<dbReference type="RefSeq" id="XP_030976345.1">
    <property type="nucleotide sequence ID" value="XM_031131825.1"/>
</dbReference>
<dbReference type="InterPro" id="IPR023828">
    <property type="entry name" value="Peptidase_S8_Ser-AS"/>
</dbReference>
<dbReference type="PANTHER" id="PTHR43806:SF66">
    <property type="entry name" value="SERIN ENDOPEPTIDASE"/>
    <property type="match status" value="1"/>
</dbReference>
<keyword evidence="11" id="KW-1185">Reference proteome</keyword>
<keyword evidence="4 7" id="KW-0378">Hydrolase</keyword>
<evidence type="ECO:0000256" key="6">
    <source>
        <dbReference type="PIRSR" id="PIRSR615500-1"/>
    </source>
</evidence>
<dbReference type="InterPro" id="IPR036852">
    <property type="entry name" value="Peptidase_S8/S53_dom_sf"/>
</dbReference>
<accession>A0A6P8AN57</accession>
<evidence type="ECO:0000256" key="2">
    <source>
        <dbReference type="ARBA" id="ARBA00022670"/>
    </source>
</evidence>
<evidence type="ECO:0008006" key="13">
    <source>
        <dbReference type="Google" id="ProtNLM"/>
    </source>
</evidence>